<comment type="catalytic activity">
    <reaction evidence="2">
        <text>DNA(n) + a 2'-deoxyribonucleoside 5'-triphosphate = DNA(n+1) + diphosphate</text>
        <dbReference type="Rhea" id="RHEA:22508"/>
        <dbReference type="Rhea" id="RHEA-COMP:17339"/>
        <dbReference type="Rhea" id="RHEA-COMP:17340"/>
        <dbReference type="ChEBI" id="CHEBI:33019"/>
        <dbReference type="ChEBI" id="CHEBI:61560"/>
        <dbReference type="ChEBI" id="CHEBI:173112"/>
        <dbReference type="EC" id="2.7.7.7"/>
    </reaction>
</comment>
<evidence type="ECO:0000259" key="3">
    <source>
        <dbReference type="PROSITE" id="PS50173"/>
    </source>
</evidence>
<feature type="active site" evidence="2">
    <location>
        <position position="110"/>
    </location>
</feature>
<dbReference type="HAMAP" id="MF_01113">
    <property type="entry name" value="DNApol_IV"/>
    <property type="match status" value="1"/>
</dbReference>
<dbReference type="InterPro" id="IPR043128">
    <property type="entry name" value="Rev_trsase/Diguanyl_cyclase"/>
</dbReference>
<dbReference type="NCBIfam" id="NF002848">
    <property type="entry name" value="PRK03103.1"/>
    <property type="match status" value="1"/>
</dbReference>
<keyword evidence="2" id="KW-0479">Metal-binding</keyword>
<comment type="subunit">
    <text evidence="2">Monomer.</text>
</comment>
<keyword evidence="2" id="KW-0460">Magnesium</keyword>
<comment type="cofactor">
    <cofactor evidence="2">
        <name>Mg(2+)</name>
        <dbReference type="ChEBI" id="CHEBI:18420"/>
    </cofactor>
    <text evidence="2">Binds 2 magnesium ions per subunit.</text>
</comment>
<evidence type="ECO:0000256" key="2">
    <source>
        <dbReference type="HAMAP-Rule" id="MF_01113"/>
    </source>
</evidence>
<dbReference type="SUPFAM" id="SSF100879">
    <property type="entry name" value="Lesion bypass DNA polymerase (Y-family), little finger domain"/>
    <property type="match status" value="1"/>
</dbReference>
<keyword evidence="5" id="KW-1185">Reference proteome</keyword>
<evidence type="ECO:0000313" key="4">
    <source>
        <dbReference type="EMBL" id="MFD1218917.1"/>
    </source>
</evidence>
<keyword evidence="2" id="KW-0234">DNA repair</keyword>
<dbReference type="InterPro" id="IPR036775">
    <property type="entry name" value="DNA_pol_Y-fam_lit_finger_sf"/>
</dbReference>
<dbReference type="EC" id="2.7.7.7" evidence="2"/>
<dbReference type="InterPro" id="IPR050116">
    <property type="entry name" value="DNA_polymerase-Y"/>
</dbReference>
<feature type="binding site" evidence="2">
    <location>
        <position position="13"/>
    </location>
    <ligand>
        <name>Mg(2+)</name>
        <dbReference type="ChEBI" id="CHEBI:18420"/>
    </ligand>
</feature>
<dbReference type="PROSITE" id="PS50173">
    <property type="entry name" value="UMUC"/>
    <property type="match status" value="1"/>
</dbReference>
<dbReference type="GO" id="GO:0003887">
    <property type="term" value="F:DNA-directed DNA polymerase activity"/>
    <property type="evidence" value="ECO:0007669"/>
    <property type="project" value="UniProtKB-EC"/>
</dbReference>
<proteinExistence type="inferred from homology"/>
<keyword evidence="2" id="KW-0227">DNA damage</keyword>
<dbReference type="PANTHER" id="PTHR11076:SF35">
    <property type="entry name" value="DNA REPAIR PROTEIN HOMOLOG YOBH"/>
    <property type="match status" value="1"/>
</dbReference>
<dbReference type="Gene3D" id="3.40.1170.60">
    <property type="match status" value="1"/>
</dbReference>
<dbReference type="CDD" id="cd03586">
    <property type="entry name" value="PolY_Pol_IV_kappa"/>
    <property type="match status" value="1"/>
</dbReference>
<feature type="binding site" evidence="2">
    <location>
        <position position="109"/>
    </location>
    <ligand>
        <name>Mg(2+)</name>
        <dbReference type="ChEBI" id="CHEBI:18420"/>
    </ligand>
</feature>
<keyword evidence="2" id="KW-0515">Mutator protein</keyword>
<dbReference type="InterPro" id="IPR017961">
    <property type="entry name" value="DNA_pol_Y-fam_little_finger"/>
</dbReference>
<keyword evidence="2 4" id="KW-0808">Transferase</keyword>
<evidence type="ECO:0000313" key="5">
    <source>
        <dbReference type="Proteomes" id="UP001597180"/>
    </source>
</evidence>
<organism evidence="4 5">
    <name type="scientific">Paenibacillus vulneris</name>
    <dbReference type="NCBI Taxonomy" id="1133364"/>
    <lineage>
        <taxon>Bacteria</taxon>
        <taxon>Bacillati</taxon>
        <taxon>Bacillota</taxon>
        <taxon>Bacilli</taxon>
        <taxon>Bacillales</taxon>
        <taxon>Paenibacillaceae</taxon>
        <taxon>Paenibacillus</taxon>
    </lineage>
</organism>
<dbReference type="InterPro" id="IPR043502">
    <property type="entry name" value="DNA/RNA_pol_sf"/>
</dbReference>
<comment type="function">
    <text evidence="2">Poorly processive, error-prone DNA polymerase involved in untargeted mutagenesis. Copies undamaged DNA at stalled replication forks, which arise in vivo from mismatched or misaligned primer ends. These misaligned primers can be extended by PolIV. Exhibits no 3'-5' exonuclease (proofreading) activity. May be involved in translesional synthesis, in conjunction with the beta clamp from PolIII.</text>
</comment>
<dbReference type="Gene3D" id="3.30.1490.100">
    <property type="entry name" value="DNA polymerase, Y-family, little finger domain"/>
    <property type="match status" value="1"/>
</dbReference>
<dbReference type="Pfam" id="PF00817">
    <property type="entry name" value="IMS"/>
    <property type="match status" value="1"/>
</dbReference>
<keyword evidence="2" id="KW-0963">Cytoplasm</keyword>
<dbReference type="RefSeq" id="WP_345591222.1">
    <property type="nucleotide sequence ID" value="NZ_BAABJG010000027.1"/>
</dbReference>
<feature type="domain" description="UmuC" evidence="3">
    <location>
        <begin position="9"/>
        <end position="194"/>
    </location>
</feature>
<dbReference type="Proteomes" id="UP001597180">
    <property type="component" value="Unassembled WGS sequence"/>
</dbReference>
<evidence type="ECO:0000256" key="1">
    <source>
        <dbReference type="ARBA" id="ARBA00010945"/>
    </source>
</evidence>
<name>A0ABW3UE53_9BACL</name>
<accession>A0ABW3UE53</accession>
<dbReference type="Pfam" id="PF11799">
    <property type="entry name" value="IMS_C"/>
    <property type="match status" value="1"/>
</dbReference>
<dbReference type="EMBL" id="JBHTLU010000007">
    <property type="protein sequence ID" value="MFD1218917.1"/>
    <property type="molecule type" value="Genomic_DNA"/>
</dbReference>
<dbReference type="InterPro" id="IPR022880">
    <property type="entry name" value="DNApol_IV"/>
</dbReference>
<keyword evidence="2 4" id="KW-0548">Nucleotidyltransferase</keyword>
<keyword evidence="2" id="KW-0238">DNA-binding</keyword>
<dbReference type="PANTHER" id="PTHR11076">
    <property type="entry name" value="DNA REPAIR POLYMERASE UMUC / TRANSFERASE FAMILY MEMBER"/>
    <property type="match status" value="1"/>
</dbReference>
<gene>
    <name evidence="2" type="primary">dinB</name>
    <name evidence="4" type="ORF">ACFQ4B_02190</name>
</gene>
<sequence length="422" mass="47316">MITKGERTIFLADCQSFYASVEKADHPGCRDKPVAVAGDPARRSGIILAACPIAKSYGVTTAERLGEALNKCPQLVVMRPRMQHYIDVSLMITEIYKEYSDLVEIFSIDEQFLDVSGSLGIWGDPLTIAQSIQQKVFQQTGVKVRIGISSNKILAKLATDIWAKKSNSGLFILRKEEIENKLWPEPVQKMFGVGSRMTKHFARLGMFTIGDIARTPLPRLKEKFRARFGKQSDIHAEVMWRTANGLDDSPVTPGTFHTPPKSVGHMMTLPRDYIENSEVETILLELTEEVCRDCRRKGYMGGVVSVSCMCSPYEAPTGFSRQMKMPDPTNNTSAVFEAVKTLFYRHWDKMPVRRLGVMLSGLTDDEVYQLTLFEDQPKLRALDRVTDQIKERYGSAAIVRASSVTASGQAFERAQKIGGHYK</sequence>
<keyword evidence="2" id="KW-0235">DNA replication</keyword>
<comment type="subcellular location">
    <subcellularLocation>
        <location evidence="2">Cytoplasm</location>
    </subcellularLocation>
</comment>
<dbReference type="Gene3D" id="1.10.150.20">
    <property type="entry name" value="5' to 3' exonuclease, C-terminal subdomain"/>
    <property type="match status" value="1"/>
</dbReference>
<reference evidence="5" key="1">
    <citation type="journal article" date="2019" name="Int. J. Syst. Evol. Microbiol.">
        <title>The Global Catalogue of Microorganisms (GCM) 10K type strain sequencing project: providing services to taxonomists for standard genome sequencing and annotation.</title>
        <authorList>
            <consortium name="The Broad Institute Genomics Platform"/>
            <consortium name="The Broad Institute Genome Sequencing Center for Infectious Disease"/>
            <person name="Wu L."/>
            <person name="Ma J."/>
        </authorList>
    </citation>
    <scope>NUCLEOTIDE SEQUENCE [LARGE SCALE GENOMIC DNA]</scope>
    <source>
        <strain evidence="5">CCUG 53270</strain>
    </source>
</reference>
<dbReference type="Gene3D" id="3.30.70.270">
    <property type="match status" value="1"/>
</dbReference>
<keyword evidence="2" id="KW-0239">DNA-directed DNA polymerase</keyword>
<comment type="similarity">
    <text evidence="1 2">Belongs to the DNA polymerase type-Y family.</text>
</comment>
<dbReference type="InterPro" id="IPR001126">
    <property type="entry name" value="UmuC"/>
</dbReference>
<protein>
    <recommendedName>
        <fullName evidence="2">DNA polymerase IV</fullName>
        <shortName evidence="2">Pol IV</shortName>
        <ecNumber evidence="2">2.7.7.7</ecNumber>
    </recommendedName>
</protein>
<feature type="site" description="Substrate discrimination" evidence="2">
    <location>
        <position position="18"/>
    </location>
</feature>
<comment type="caution">
    <text evidence="4">The sequence shown here is derived from an EMBL/GenBank/DDBJ whole genome shotgun (WGS) entry which is preliminary data.</text>
</comment>
<dbReference type="SUPFAM" id="SSF56672">
    <property type="entry name" value="DNA/RNA polymerases"/>
    <property type="match status" value="1"/>
</dbReference>